<evidence type="ECO:0000313" key="13">
    <source>
        <dbReference type="Proteomes" id="UP000316184"/>
    </source>
</evidence>
<feature type="transmembrane region" description="Helical" evidence="9">
    <location>
        <begin position="488"/>
        <end position="509"/>
    </location>
</feature>
<protein>
    <submittedName>
        <fullName evidence="12">Dolichyl-phosphate-mannose-protein mannosyltransferase</fullName>
    </submittedName>
</protein>
<keyword evidence="4 12" id="KW-0808">Transferase</keyword>
<dbReference type="Pfam" id="PF24878">
    <property type="entry name" value="YkcB_C"/>
    <property type="match status" value="1"/>
</dbReference>
<feature type="domain" description="Putative mannosyltransferase YkcA/B-like C-terminal" evidence="11">
    <location>
        <begin position="569"/>
        <end position="663"/>
    </location>
</feature>
<feature type="transmembrane region" description="Helical" evidence="9">
    <location>
        <begin position="216"/>
        <end position="236"/>
    </location>
</feature>
<comment type="caution">
    <text evidence="12">The sequence shown here is derived from an EMBL/GenBank/DDBJ whole genome shotgun (WGS) entry which is preliminary data.</text>
</comment>
<feature type="transmembrane region" description="Helical" evidence="9">
    <location>
        <begin position="174"/>
        <end position="207"/>
    </location>
</feature>
<feature type="transmembrane region" description="Helical" evidence="9">
    <location>
        <begin position="90"/>
        <end position="112"/>
    </location>
</feature>
<feature type="transmembrane region" description="Helical" evidence="9">
    <location>
        <begin position="341"/>
        <end position="360"/>
    </location>
</feature>
<dbReference type="InterPro" id="IPR038731">
    <property type="entry name" value="RgtA/B/C-like"/>
</dbReference>
<accession>A0A561VBJ5</accession>
<dbReference type="RefSeq" id="WP_186459296.1">
    <property type="nucleotide sequence ID" value="NZ_VIWX01000001.1"/>
</dbReference>
<evidence type="ECO:0000313" key="12">
    <source>
        <dbReference type="EMBL" id="TWG08984.1"/>
    </source>
</evidence>
<dbReference type="Pfam" id="PF13231">
    <property type="entry name" value="PMT_2"/>
    <property type="match status" value="1"/>
</dbReference>
<dbReference type="InterPro" id="IPR056785">
    <property type="entry name" value="YkcA/B-like_C"/>
</dbReference>
<feature type="transmembrane region" description="Helical" evidence="9">
    <location>
        <begin position="395"/>
        <end position="413"/>
    </location>
</feature>
<feature type="transmembrane region" description="Helical" evidence="9">
    <location>
        <begin position="425"/>
        <end position="445"/>
    </location>
</feature>
<evidence type="ECO:0000256" key="3">
    <source>
        <dbReference type="ARBA" id="ARBA00022676"/>
    </source>
</evidence>
<keyword evidence="6 9" id="KW-1133">Transmembrane helix</keyword>
<dbReference type="PANTHER" id="PTHR33908:SF3">
    <property type="entry name" value="UNDECAPRENYL PHOSPHATE-ALPHA-4-AMINO-4-DEOXY-L-ARABINOSE ARABINOSYL TRANSFERASE"/>
    <property type="match status" value="1"/>
</dbReference>
<feature type="transmembrane region" description="Helical" evidence="9">
    <location>
        <begin position="124"/>
        <end position="143"/>
    </location>
</feature>
<dbReference type="PANTHER" id="PTHR33908">
    <property type="entry name" value="MANNOSYLTRANSFERASE YKCB-RELATED"/>
    <property type="match status" value="1"/>
</dbReference>
<feature type="region of interest" description="Disordered" evidence="8">
    <location>
        <begin position="281"/>
        <end position="322"/>
    </location>
</feature>
<reference evidence="12 13" key="1">
    <citation type="submission" date="2019-06" db="EMBL/GenBank/DDBJ databases">
        <title>Sequencing the genomes of 1000 actinobacteria strains.</title>
        <authorList>
            <person name="Klenk H.-P."/>
        </authorList>
    </citation>
    <scope>NUCLEOTIDE SEQUENCE [LARGE SCALE GENOMIC DNA]</scope>
    <source>
        <strain evidence="12 13">DSM 46699</strain>
    </source>
</reference>
<proteinExistence type="predicted"/>
<feature type="transmembrane region" description="Helical" evidence="9">
    <location>
        <begin position="150"/>
        <end position="168"/>
    </location>
</feature>
<keyword evidence="2" id="KW-1003">Cell membrane</keyword>
<organism evidence="12 13">
    <name type="scientific">Saccharopolyspora dendranthemae</name>
    <dbReference type="NCBI Taxonomy" id="1181886"/>
    <lineage>
        <taxon>Bacteria</taxon>
        <taxon>Bacillati</taxon>
        <taxon>Actinomycetota</taxon>
        <taxon>Actinomycetes</taxon>
        <taxon>Pseudonocardiales</taxon>
        <taxon>Pseudonocardiaceae</taxon>
        <taxon>Saccharopolyspora</taxon>
    </lineage>
</organism>
<evidence type="ECO:0000256" key="2">
    <source>
        <dbReference type="ARBA" id="ARBA00022475"/>
    </source>
</evidence>
<evidence type="ECO:0000256" key="1">
    <source>
        <dbReference type="ARBA" id="ARBA00004651"/>
    </source>
</evidence>
<comment type="subcellular location">
    <subcellularLocation>
        <location evidence="1">Cell membrane</location>
        <topology evidence="1">Multi-pass membrane protein</topology>
    </subcellularLocation>
</comment>
<keyword evidence="13" id="KW-1185">Reference proteome</keyword>
<dbReference type="EMBL" id="VIWX01000001">
    <property type="protein sequence ID" value="TWG08984.1"/>
    <property type="molecule type" value="Genomic_DNA"/>
</dbReference>
<dbReference type="GO" id="GO:0005886">
    <property type="term" value="C:plasma membrane"/>
    <property type="evidence" value="ECO:0007669"/>
    <property type="project" value="UniProtKB-SubCell"/>
</dbReference>
<sequence>MAARLRLPLARTGEPRWSPPARWVVLVIAAFLNTWALSINEWANTYYSAAVLGMTRSWEAFFYGALDAGSFITVDKPPLALWLQALSARVFGFNTWSLLLPQAVAGVVAVWVVQHVVRRSSGPLAGALAGLALAVTPIAVVMARHNNPDMLLTLLLTLALWAASHAIRSGTLLPLVWCAVAVGLAFNTKMLQAFLVVPVVAVVYLVAARPKWTRKLLNLVVAGGVLAAVSVSWLAVVDLVPSSARPYVGGSTDNTVLDLLLGYNGLGRVEGQAQIMSPGMMGGGGPGGGSPGGMPGGGAPPAGAMAGGPGGPGGGGPGGGGGGMDDAGLTRLFSGEVAPQIGWLFPLALFGAVAVLVRLRRRPRHDAERADFLLWAGTLLVTGAVFTFASGIWHTYYTVALAPPLAALTGMGVHAMWRLTRDTEWWGLLLPVSVIATGFWSAHLLGGNEDFLPWMGTVVAAVSLAAGIAMMVPLLLSRHGGRDRKRPFIAVGALVGVLASLAGPTTYAVTPLSTPVGATFPSAGPSGGAGGGPGGGRMPDGGQRPNGAQPARMPDGGERSGSEQVSPQLMRYLTDHHADETWLVAVVGSMVAAPVILETGQPVMAVGGYNGNDPTPTVDELQEHVADGELRYVWTSGTSGVRSAGGEVDTAVVDAAMGWVAQHCAIVDPAAYGGDTTATTHLHDCRGAA</sequence>
<feature type="compositionally biased region" description="Gly residues" evidence="8">
    <location>
        <begin position="525"/>
        <end position="539"/>
    </location>
</feature>
<dbReference type="InterPro" id="IPR050297">
    <property type="entry name" value="LipidA_mod_glycosyltrf_83"/>
</dbReference>
<feature type="transmembrane region" description="Helical" evidence="9">
    <location>
        <begin position="372"/>
        <end position="389"/>
    </location>
</feature>
<feature type="transmembrane region" description="Helical" evidence="9">
    <location>
        <begin position="21"/>
        <end position="40"/>
    </location>
</feature>
<dbReference type="AlphaFoldDB" id="A0A561VBJ5"/>
<dbReference type="GO" id="GO:0010041">
    <property type="term" value="P:response to iron(III) ion"/>
    <property type="evidence" value="ECO:0007669"/>
    <property type="project" value="TreeGrafter"/>
</dbReference>
<keyword evidence="7 9" id="KW-0472">Membrane</keyword>
<evidence type="ECO:0000256" key="4">
    <source>
        <dbReference type="ARBA" id="ARBA00022679"/>
    </source>
</evidence>
<dbReference type="Proteomes" id="UP000316184">
    <property type="component" value="Unassembled WGS sequence"/>
</dbReference>
<feature type="domain" description="Glycosyltransferase RgtA/B/C/D-like" evidence="10">
    <location>
        <begin position="75"/>
        <end position="233"/>
    </location>
</feature>
<keyword evidence="5 9" id="KW-0812">Transmembrane</keyword>
<evidence type="ECO:0000256" key="5">
    <source>
        <dbReference type="ARBA" id="ARBA00022692"/>
    </source>
</evidence>
<dbReference type="GO" id="GO:0009103">
    <property type="term" value="P:lipopolysaccharide biosynthetic process"/>
    <property type="evidence" value="ECO:0007669"/>
    <property type="project" value="UniProtKB-ARBA"/>
</dbReference>
<keyword evidence="3 12" id="KW-0328">Glycosyltransferase</keyword>
<evidence type="ECO:0000256" key="6">
    <source>
        <dbReference type="ARBA" id="ARBA00022989"/>
    </source>
</evidence>
<feature type="transmembrane region" description="Helical" evidence="9">
    <location>
        <begin position="451"/>
        <end position="476"/>
    </location>
</feature>
<evidence type="ECO:0000256" key="8">
    <source>
        <dbReference type="SAM" id="MobiDB-lite"/>
    </source>
</evidence>
<feature type="region of interest" description="Disordered" evidence="8">
    <location>
        <begin position="519"/>
        <end position="564"/>
    </location>
</feature>
<evidence type="ECO:0000259" key="10">
    <source>
        <dbReference type="Pfam" id="PF13231"/>
    </source>
</evidence>
<name>A0A561VBJ5_9PSEU</name>
<evidence type="ECO:0000256" key="9">
    <source>
        <dbReference type="SAM" id="Phobius"/>
    </source>
</evidence>
<dbReference type="GO" id="GO:0016763">
    <property type="term" value="F:pentosyltransferase activity"/>
    <property type="evidence" value="ECO:0007669"/>
    <property type="project" value="TreeGrafter"/>
</dbReference>
<gene>
    <name evidence="12" type="ORF">FHU35_111613</name>
</gene>
<evidence type="ECO:0000259" key="11">
    <source>
        <dbReference type="Pfam" id="PF24878"/>
    </source>
</evidence>
<evidence type="ECO:0000256" key="7">
    <source>
        <dbReference type="ARBA" id="ARBA00023136"/>
    </source>
</evidence>